<dbReference type="InterPro" id="IPR014710">
    <property type="entry name" value="RmlC-like_jellyroll"/>
</dbReference>
<evidence type="ECO:0000259" key="5">
    <source>
        <dbReference type="PROSITE" id="PS51063"/>
    </source>
</evidence>
<dbReference type="GO" id="GO:0003700">
    <property type="term" value="F:DNA-binding transcription factor activity"/>
    <property type="evidence" value="ECO:0007669"/>
    <property type="project" value="TreeGrafter"/>
</dbReference>
<dbReference type="PANTHER" id="PTHR24567:SF26">
    <property type="entry name" value="REGULATORY PROTEIN YEIL"/>
    <property type="match status" value="1"/>
</dbReference>
<dbReference type="Proteomes" id="UP000466730">
    <property type="component" value="Unassembled WGS sequence"/>
</dbReference>
<dbReference type="AlphaFoldDB" id="A0A844B5V7"/>
<feature type="domain" description="Cyclic nucleotide-binding" evidence="4">
    <location>
        <begin position="14"/>
        <end position="133"/>
    </location>
</feature>
<dbReference type="InterPro" id="IPR000595">
    <property type="entry name" value="cNMP-bd_dom"/>
</dbReference>
<dbReference type="Pfam" id="PF13545">
    <property type="entry name" value="HTH_Crp_2"/>
    <property type="match status" value="1"/>
</dbReference>
<dbReference type="GO" id="GO:0005829">
    <property type="term" value="C:cytosol"/>
    <property type="evidence" value="ECO:0007669"/>
    <property type="project" value="TreeGrafter"/>
</dbReference>
<dbReference type="Pfam" id="PF00027">
    <property type="entry name" value="cNMP_binding"/>
    <property type="match status" value="1"/>
</dbReference>
<proteinExistence type="predicted"/>
<dbReference type="EMBL" id="WJPO01000002">
    <property type="protein sequence ID" value="MRH19764.1"/>
    <property type="molecule type" value="Genomic_DNA"/>
</dbReference>
<dbReference type="GO" id="GO:0003677">
    <property type="term" value="F:DNA binding"/>
    <property type="evidence" value="ECO:0007669"/>
    <property type="project" value="UniProtKB-KW"/>
</dbReference>
<gene>
    <name evidence="6" type="ORF">GH815_02065</name>
</gene>
<accession>A0A844B5V7</accession>
<evidence type="ECO:0000256" key="3">
    <source>
        <dbReference type="ARBA" id="ARBA00023163"/>
    </source>
</evidence>
<dbReference type="InterPro" id="IPR036390">
    <property type="entry name" value="WH_DNA-bd_sf"/>
</dbReference>
<dbReference type="RefSeq" id="WP_153747080.1">
    <property type="nucleotide sequence ID" value="NZ_BAAADI010000014.1"/>
</dbReference>
<dbReference type="InterPro" id="IPR018490">
    <property type="entry name" value="cNMP-bd_dom_sf"/>
</dbReference>
<evidence type="ECO:0000256" key="2">
    <source>
        <dbReference type="ARBA" id="ARBA00023125"/>
    </source>
</evidence>
<dbReference type="CDD" id="cd00038">
    <property type="entry name" value="CAP_ED"/>
    <property type="match status" value="1"/>
</dbReference>
<protein>
    <submittedName>
        <fullName evidence="6">Helix-turn-helix domain-containing protein</fullName>
    </submittedName>
</protein>
<dbReference type="PANTHER" id="PTHR24567">
    <property type="entry name" value="CRP FAMILY TRANSCRIPTIONAL REGULATORY PROTEIN"/>
    <property type="match status" value="1"/>
</dbReference>
<dbReference type="SUPFAM" id="SSF51206">
    <property type="entry name" value="cAMP-binding domain-like"/>
    <property type="match status" value="1"/>
</dbReference>
<dbReference type="PROSITE" id="PS51063">
    <property type="entry name" value="HTH_CRP_2"/>
    <property type="match status" value="1"/>
</dbReference>
<keyword evidence="1" id="KW-0805">Transcription regulation</keyword>
<dbReference type="SMART" id="SM00100">
    <property type="entry name" value="cNMP"/>
    <property type="match status" value="1"/>
</dbReference>
<dbReference type="InterPro" id="IPR050397">
    <property type="entry name" value="Env_Response_Regulators"/>
</dbReference>
<keyword evidence="3" id="KW-0804">Transcription</keyword>
<evidence type="ECO:0000259" key="4">
    <source>
        <dbReference type="PROSITE" id="PS50042"/>
    </source>
</evidence>
<organism evidence="6 7">
    <name type="scientific">Rhodovulum strictum</name>
    <dbReference type="NCBI Taxonomy" id="58314"/>
    <lineage>
        <taxon>Bacteria</taxon>
        <taxon>Pseudomonadati</taxon>
        <taxon>Pseudomonadota</taxon>
        <taxon>Alphaproteobacteria</taxon>
        <taxon>Rhodobacterales</taxon>
        <taxon>Paracoccaceae</taxon>
        <taxon>Rhodovulum</taxon>
    </lineage>
</organism>
<comment type="caution">
    <text evidence="6">The sequence shown here is derived from an EMBL/GenBank/DDBJ whole genome shotgun (WGS) entry which is preliminary data.</text>
</comment>
<dbReference type="InterPro" id="IPR012318">
    <property type="entry name" value="HTH_CRP"/>
</dbReference>
<dbReference type="OrthoDB" id="190787at2"/>
<dbReference type="Gene3D" id="2.60.120.10">
    <property type="entry name" value="Jelly Rolls"/>
    <property type="match status" value="1"/>
</dbReference>
<evidence type="ECO:0000313" key="7">
    <source>
        <dbReference type="Proteomes" id="UP000466730"/>
    </source>
</evidence>
<name>A0A844B5V7_9RHOB</name>
<dbReference type="PROSITE" id="PS50042">
    <property type="entry name" value="CNMP_BINDING_3"/>
    <property type="match status" value="1"/>
</dbReference>
<evidence type="ECO:0000313" key="6">
    <source>
        <dbReference type="EMBL" id="MRH19764.1"/>
    </source>
</evidence>
<dbReference type="InterPro" id="IPR036388">
    <property type="entry name" value="WH-like_DNA-bd_sf"/>
</dbReference>
<dbReference type="SUPFAM" id="SSF46785">
    <property type="entry name" value="Winged helix' DNA-binding domain"/>
    <property type="match status" value="1"/>
</dbReference>
<reference evidence="6 7" key="1">
    <citation type="submission" date="2019-11" db="EMBL/GenBank/DDBJ databases">
        <title>Draft Whole-Genome sequence of the marine photosynthetic bacterium Rhodovulum strictum DSM 11289.</title>
        <authorList>
            <person name="Kyndt J.A."/>
            <person name="Meyer T.E."/>
        </authorList>
    </citation>
    <scope>NUCLEOTIDE SEQUENCE [LARGE SCALE GENOMIC DNA]</scope>
    <source>
        <strain evidence="6 7">DSM 11289</strain>
    </source>
</reference>
<evidence type="ECO:0000256" key="1">
    <source>
        <dbReference type="ARBA" id="ARBA00023015"/>
    </source>
</evidence>
<keyword evidence="7" id="KW-1185">Reference proteome</keyword>
<feature type="domain" description="HTH crp-type" evidence="5">
    <location>
        <begin position="147"/>
        <end position="215"/>
    </location>
</feature>
<dbReference type="Gene3D" id="1.10.10.10">
    <property type="entry name" value="Winged helix-like DNA-binding domain superfamily/Winged helix DNA-binding domain"/>
    <property type="match status" value="1"/>
</dbReference>
<keyword evidence="2" id="KW-0238">DNA-binding</keyword>
<dbReference type="NCBIfam" id="NF006901">
    <property type="entry name" value="PRK09392.1"/>
    <property type="match status" value="1"/>
</dbReference>
<sequence length="232" mass="25886">MRESDICEIRNLPIFADMAESAFARLHRGAYVQTFPPQVDLFHEGEASDFLHVLTAGQVELFATWNRRETTMEIVTPVSSFLLAATIQDAPFLCSARTLEKSRVVLLPSENVRDVFDEDRAFARAVVRELAASYRGVVKSSKNIRLRSSIERLANYLLRYQDLAGGAESFALPLEKRKIASLLGMTPENLSRALRTLGEYGVQNDGQSITICDRGPLLRLAKPARLIDDPSS</sequence>